<gene>
    <name evidence="2" type="ORF">U9M48_034695</name>
</gene>
<feature type="compositionally biased region" description="Polar residues" evidence="1">
    <location>
        <begin position="194"/>
        <end position="204"/>
    </location>
</feature>
<feature type="compositionally biased region" description="Low complexity" evidence="1">
    <location>
        <begin position="37"/>
        <end position="56"/>
    </location>
</feature>
<feature type="region of interest" description="Disordered" evidence="1">
    <location>
        <begin position="1"/>
        <end position="212"/>
    </location>
</feature>
<accession>A0AAQ3UD90</accession>
<keyword evidence="3" id="KW-1185">Reference proteome</keyword>
<proteinExistence type="predicted"/>
<dbReference type="EMBL" id="CP144752">
    <property type="protein sequence ID" value="WVZ88147.1"/>
    <property type="molecule type" value="Genomic_DNA"/>
</dbReference>
<name>A0AAQ3UD90_PASNO</name>
<dbReference type="Proteomes" id="UP001341281">
    <property type="component" value="Chromosome 08"/>
</dbReference>
<evidence type="ECO:0000313" key="2">
    <source>
        <dbReference type="EMBL" id="WVZ88147.1"/>
    </source>
</evidence>
<sequence>MAGPSSSPGHGRGSAAVLAPTRRHRLRRCADAKAASRSDSPSPSSAAPLPGPGTLRPRPPPRRDTRHPPKLAPARAATSRNRSPLPTGQARRADGRAAASSRRTAAPTPPLCRRPLRHRAPGTVSTPAAAPHAPPRPTAYKYPALQEQAPSPSPTPPHATLRWPKAAPEGNSGATPFRRNSRSRRRLPRIRSPTSLVPTSNSSDDLFELLFG</sequence>
<dbReference type="AlphaFoldDB" id="A0AAQ3UD90"/>
<feature type="compositionally biased region" description="Low complexity" evidence="1">
    <location>
        <begin position="1"/>
        <end position="16"/>
    </location>
</feature>
<reference evidence="2 3" key="1">
    <citation type="submission" date="2024-02" db="EMBL/GenBank/DDBJ databases">
        <title>High-quality chromosome-scale genome assembly of Pensacola bahiagrass (Paspalum notatum Flugge var. saurae).</title>
        <authorList>
            <person name="Vega J.M."/>
            <person name="Podio M."/>
            <person name="Orjuela J."/>
            <person name="Siena L.A."/>
            <person name="Pessino S.C."/>
            <person name="Combes M.C."/>
            <person name="Mariac C."/>
            <person name="Albertini E."/>
            <person name="Pupilli F."/>
            <person name="Ortiz J.P.A."/>
            <person name="Leblanc O."/>
        </authorList>
    </citation>
    <scope>NUCLEOTIDE SEQUENCE [LARGE SCALE GENOMIC DNA]</scope>
    <source>
        <strain evidence="2">R1</strain>
        <tissue evidence="2">Leaf</tissue>
    </source>
</reference>
<protein>
    <submittedName>
        <fullName evidence="2">Uncharacterized protein</fullName>
    </submittedName>
</protein>
<organism evidence="2 3">
    <name type="scientific">Paspalum notatum var. saurae</name>
    <dbReference type="NCBI Taxonomy" id="547442"/>
    <lineage>
        <taxon>Eukaryota</taxon>
        <taxon>Viridiplantae</taxon>
        <taxon>Streptophyta</taxon>
        <taxon>Embryophyta</taxon>
        <taxon>Tracheophyta</taxon>
        <taxon>Spermatophyta</taxon>
        <taxon>Magnoliopsida</taxon>
        <taxon>Liliopsida</taxon>
        <taxon>Poales</taxon>
        <taxon>Poaceae</taxon>
        <taxon>PACMAD clade</taxon>
        <taxon>Panicoideae</taxon>
        <taxon>Andropogonodae</taxon>
        <taxon>Paspaleae</taxon>
        <taxon>Paspalinae</taxon>
        <taxon>Paspalum</taxon>
    </lineage>
</organism>
<evidence type="ECO:0000313" key="3">
    <source>
        <dbReference type="Proteomes" id="UP001341281"/>
    </source>
</evidence>
<feature type="compositionally biased region" description="Basic residues" evidence="1">
    <location>
        <begin position="179"/>
        <end position="189"/>
    </location>
</feature>
<evidence type="ECO:0000256" key="1">
    <source>
        <dbReference type="SAM" id="MobiDB-lite"/>
    </source>
</evidence>
<feature type="compositionally biased region" description="Low complexity" evidence="1">
    <location>
        <begin position="96"/>
        <end position="106"/>
    </location>
</feature>